<feature type="transmembrane region" description="Helical" evidence="9">
    <location>
        <begin position="85"/>
        <end position="107"/>
    </location>
</feature>
<name>A0ABR2JYJ4_9EUKA</name>
<evidence type="ECO:0000256" key="2">
    <source>
        <dbReference type="ARBA" id="ARBA00008066"/>
    </source>
</evidence>
<keyword evidence="6" id="KW-0029">Amino-acid transport</keyword>
<evidence type="ECO:0000256" key="9">
    <source>
        <dbReference type="SAM" id="Phobius"/>
    </source>
</evidence>
<keyword evidence="12" id="KW-1185">Reference proteome</keyword>
<keyword evidence="3" id="KW-0813">Transport</keyword>
<feature type="transmembrane region" description="Helical" evidence="9">
    <location>
        <begin position="136"/>
        <end position="164"/>
    </location>
</feature>
<dbReference type="PANTHER" id="PTHR22950">
    <property type="entry name" value="AMINO ACID TRANSPORTER"/>
    <property type="match status" value="1"/>
</dbReference>
<keyword evidence="8 9" id="KW-0472">Membrane</keyword>
<evidence type="ECO:0000256" key="7">
    <source>
        <dbReference type="ARBA" id="ARBA00022989"/>
    </source>
</evidence>
<keyword evidence="7 9" id="KW-1133">Transmembrane helix</keyword>
<gene>
    <name evidence="11" type="ORF">M9Y10_043022</name>
</gene>
<feature type="transmembrane region" description="Helical" evidence="9">
    <location>
        <begin position="386"/>
        <end position="406"/>
    </location>
</feature>
<feature type="transmembrane region" description="Helical" evidence="9">
    <location>
        <begin position="269"/>
        <end position="291"/>
    </location>
</feature>
<feature type="transmembrane region" description="Helical" evidence="9">
    <location>
        <begin position="184"/>
        <end position="201"/>
    </location>
</feature>
<feature type="transmembrane region" description="Helical" evidence="9">
    <location>
        <begin position="412"/>
        <end position="434"/>
    </location>
</feature>
<comment type="subcellular location">
    <subcellularLocation>
        <location evidence="1">Vacuole membrane</location>
        <topology evidence="1">Multi-pass membrane protein</topology>
    </subcellularLocation>
</comment>
<protein>
    <recommendedName>
        <fullName evidence="10">Amino acid transporter transmembrane domain-containing protein</fullName>
    </recommendedName>
</protein>
<dbReference type="Pfam" id="PF01490">
    <property type="entry name" value="Aa_trans"/>
    <property type="match status" value="1"/>
</dbReference>
<feature type="transmembrane region" description="Helical" evidence="9">
    <location>
        <begin position="208"/>
        <end position="230"/>
    </location>
</feature>
<evidence type="ECO:0000259" key="10">
    <source>
        <dbReference type="Pfam" id="PF01490"/>
    </source>
</evidence>
<evidence type="ECO:0000256" key="6">
    <source>
        <dbReference type="ARBA" id="ARBA00022970"/>
    </source>
</evidence>
<reference evidence="11 12" key="1">
    <citation type="submission" date="2024-04" db="EMBL/GenBank/DDBJ databases">
        <title>Tritrichomonas musculus Genome.</title>
        <authorList>
            <person name="Alves-Ferreira E."/>
            <person name="Grigg M."/>
            <person name="Lorenzi H."/>
            <person name="Galac M."/>
        </authorList>
    </citation>
    <scope>NUCLEOTIDE SEQUENCE [LARGE SCALE GENOMIC DNA]</scope>
    <source>
        <strain evidence="11 12">EAF2021</strain>
    </source>
</reference>
<feature type="transmembrane region" description="Helical" evidence="9">
    <location>
        <begin position="57"/>
        <end position="79"/>
    </location>
</feature>
<feature type="transmembrane region" description="Helical" evidence="9">
    <location>
        <begin position="446"/>
        <end position="467"/>
    </location>
</feature>
<dbReference type="InterPro" id="IPR013057">
    <property type="entry name" value="AA_transpt_TM"/>
</dbReference>
<organism evidence="11 12">
    <name type="scientific">Tritrichomonas musculus</name>
    <dbReference type="NCBI Taxonomy" id="1915356"/>
    <lineage>
        <taxon>Eukaryota</taxon>
        <taxon>Metamonada</taxon>
        <taxon>Parabasalia</taxon>
        <taxon>Tritrichomonadida</taxon>
        <taxon>Tritrichomonadidae</taxon>
        <taxon>Tritrichomonas</taxon>
    </lineage>
</organism>
<sequence length="477" mass="53342">MQITVPIFATHSFIQSEDEAELFTGSSSASLPNNSDHNISLKETLVKTKPTIGNRISILRAVVVFLNQNIGIGLLSIPYCFLTGIVLNSIELILFALFAISSFILLVDVSVTTGQSIDYAKFITLSFPGSKHNYEWFPLMIISVTLFGTAILHFQYACTLIQTFFDELVEFGVVKMPNWVYNRWFLIGVPALVIDLPLMFLRSIKALSYASLFTLVLITIYIIHSIYIFVLSMKDSSNKPASLIVLNNGLNSIKKHSFEGLTYFSINKYFIPSLSIQAFAYAFNMMVTPTIEKLKSPHRRNQYKVFAIVISISCFAYIICGALPYLALIPNVTHAIVFEDFVHGRIFTVIMKGLFGMFLIMTTPLILFSCRVAFNDATFRSEFTKLRWNLMGISIMVLAVVVAAVVKSITTVFGFIGGVTSTLAANVLPAIYYLRICKNESKWKTALSWFLLPLGIVIMCLCLYDSIRSIIKGDGDT</sequence>
<evidence type="ECO:0000256" key="3">
    <source>
        <dbReference type="ARBA" id="ARBA00022448"/>
    </source>
</evidence>
<evidence type="ECO:0000313" key="12">
    <source>
        <dbReference type="Proteomes" id="UP001470230"/>
    </source>
</evidence>
<comment type="caution">
    <text evidence="11">The sequence shown here is derived from an EMBL/GenBank/DDBJ whole genome shotgun (WGS) entry which is preliminary data.</text>
</comment>
<evidence type="ECO:0000256" key="5">
    <source>
        <dbReference type="ARBA" id="ARBA00022692"/>
    </source>
</evidence>
<dbReference type="Proteomes" id="UP001470230">
    <property type="component" value="Unassembled WGS sequence"/>
</dbReference>
<evidence type="ECO:0000256" key="8">
    <source>
        <dbReference type="ARBA" id="ARBA00023136"/>
    </source>
</evidence>
<feature type="transmembrane region" description="Helical" evidence="9">
    <location>
        <begin position="346"/>
        <end position="374"/>
    </location>
</feature>
<evidence type="ECO:0000256" key="4">
    <source>
        <dbReference type="ARBA" id="ARBA00022554"/>
    </source>
</evidence>
<evidence type="ECO:0000313" key="11">
    <source>
        <dbReference type="EMBL" id="KAK8883920.1"/>
    </source>
</evidence>
<dbReference type="EMBL" id="JAPFFF010000008">
    <property type="protein sequence ID" value="KAK8883920.1"/>
    <property type="molecule type" value="Genomic_DNA"/>
</dbReference>
<dbReference type="PANTHER" id="PTHR22950:SF678">
    <property type="entry name" value="VACUOLAR AMINO ACID TRANSPORTER 5-RELATED"/>
    <property type="match status" value="1"/>
</dbReference>
<keyword evidence="4" id="KW-0926">Vacuole</keyword>
<feature type="transmembrane region" description="Helical" evidence="9">
    <location>
        <begin position="303"/>
        <end position="326"/>
    </location>
</feature>
<accession>A0ABR2JYJ4</accession>
<evidence type="ECO:0000256" key="1">
    <source>
        <dbReference type="ARBA" id="ARBA00004128"/>
    </source>
</evidence>
<feature type="domain" description="Amino acid transporter transmembrane" evidence="10">
    <location>
        <begin position="55"/>
        <end position="464"/>
    </location>
</feature>
<keyword evidence="5 9" id="KW-0812">Transmembrane</keyword>
<proteinExistence type="inferred from homology"/>
<comment type="similarity">
    <text evidence="2">Belongs to the amino acid/polyamine transporter 2 family.</text>
</comment>